<name>A0A1I5KC94_9PSEU</name>
<feature type="region of interest" description="Disordered" evidence="1">
    <location>
        <begin position="1"/>
        <end position="61"/>
    </location>
</feature>
<accession>A0A1I5KC94</accession>
<dbReference type="AlphaFoldDB" id="A0A1I5KC94"/>
<dbReference type="STRING" id="587909.SAMN05421810_10176"/>
<protein>
    <submittedName>
        <fullName evidence="2">Uncharacterized protein</fullName>
    </submittedName>
</protein>
<dbReference type="EMBL" id="FOWW01000001">
    <property type="protein sequence ID" value="SFO82353.1"/>
    <property type="molecule type" value="Genomic_DNA"/>
</dbReference>
<reference evidence="3" key="1">
    <citation type="submission" date="2016-10" db="EMBL/GenBank/DDBJ databases">
        <authorList>
            <person name="Varghese N."/>
            <person name="Submissions S."/>
        </authorList>
    </citation>
    <scope>NUCLEOTIDE SEQUENCE [LARGE SCALE GENOMIC DNA]</scope>
    <source>
        <strain evidence="3">CGMCC 4.5579</strain>
    </source>
</reference>
<dbReference type="Proteomes" id="UP000198727">
    <property type="component" value="Unassembled WGS sequence"/>
</dbReference>
<dbReference type="OrthoDB" id="3638494at2"/>
<sequence>MPTLRAPDGRRYRTDDEREINTLTLGHGYTIEPDPVEQPKAASPRPRKAPPAAERAESDDR</sequence>
<dbReference type="RefSeq" id="WP_092526158.1">
    <property type="nucleotide sequence ID" value="NZ_FOWW01000001.1"/>
</dbReference>
<evidence type="ECO:0000256" key="1">
    <source>
        <dbReference type="SAM" id="MobiDB-lite"/>
    </source>
</evidence>
<proteinExistence type="predicted"/>
<gene>
    <name evidence="2" type="ORF">SAMN05421810_10176</name>
</gene>
<feature type="compositionally biased region" description="Basic and acidic residues" evidence="1">
    <location>
        <begin position="7"/>
        <end position="20"/>
    </location>
</feature>
<keyword evidence="3" id="KW-1185">Reference proteome</keyword>
<evidence type="ECO:0000313" key="2">
    <source>
        <dbReference type="EMBL" id="SFO82353.1"/>
    </source>
</evidence>
<organism evidence="2 3">
    <name type="scientific">Amycolatopsis arida</name>
    <dbReference type="NCBI Taxonomy" id="587909"/>
    <lineage>
        <taxon>Bacteria</taxon>
        <taxon>Bacillati</taxon>
        <taxon>Actinomycetota</taxon>
        <taxon>Actinomycetes</taxon>
        <taxon>Pseudonocardiales</taxon>
        <taxon>Pseudonocardiaceae</taxon>
        <taxon>Amycolatopsis</taxon>
    </lineage>
</organism>
<evidence type="ECO:0000313" key="3">
    <source>
        <dbReference type="Proteomes" id="UP000198727"/>
    </source>
</evidence>